<dbReference type="STRING" id="74969.FAD_0400"/>
<dbReference type="RefSeq" id="WP_196795612.1">
    <property type="nucleotide sequence ID" value="NZ_CP015363.1"/>
</dbReference>
<dbReference type="PIRSF" id="PIRSF010372">
    <property type="entry name" value="PaiB"/>
    <property type="match status" value="1"/>
</dbReference>
<evidence type="ECO:0000313" key="1">
    <source>
        <dbReference type="EMBL" id="ARD84321.1"/>
    </source>
</evidence>
<keyword evidence="2" id="KW-1185">Reference proteome</keyword>
<dbReference type="Gene3D" id="2.30.110.10">
    <property type="entry name" value="Electron Transport, Fmn-binding Protein, Chain A"/>
    <property type="match status" value="1"/>
</dbReference>
<proteinExistence type="predicted"/>
<dbReference type="SUPFAM" id="SSF50475">
    <property type="entry name" value="FMN-binding split barrel"/>
    <property type="match status" value="1"/>
</dbReference>
<dbReference type="PANTHER" id="PTHR35802">
    <property type="entry name" value="PROTEASE SYNTHASE AND SPORULATION PROTEIN PAI 2"/>
    <property type="match status" value="1"/>
</dbReference>
<name>A0A1V0N2J9_9ARCH</name>
<dbReference type="GeneID" id="31675909"/>
<accession>A0A1V0N2J9</accession>
<dbReference type="Proteomes" id="UP000192050">
    <property type="component" value="Chromosome"/>
</dbReference>
<dbReference type="AlphaFoldDB" id="A0A1V0N2J9"/>
<dbReference type="KEGG" id="fai:FAD_0400"/>
<reference evidence="1 2" key="1">
    <citation type="submission" date="2011-10" db="EMBL/GenBank/DDBJ databases">
        <title>Metabolic and evolutionary patterns in the extreme acidophile Ferroplasma acidiphilum.</title>
        <authorList>
            <person name="Golyshina O.V."/>
            <person name="Kozyavkin S.A."/>
            <person name="Tatusov R.L."/>
            <person name="Slesarev A.I."/>
            <person name="Golyshin P.N."/>
        </authorList>
    </citation>
    <scope>NUCLEOTIDE SEQUENCE [LARGE SCALE GENOMIC DNA]</scope>
    <source>
        <strain evidence="2">Y</strain>
    </source>
</reference>
<dbReference type="InterPro" id="IPR007396">
    <property type="entry name" value="TR_PAI2-type"/>
</dbReference>
<organism evidence="1 2">
    <name type="scientific">Ferroplasma acidiphilum</name>
    <dbReference type="NCBI Taxonomy" id="74969"/>
    <lineage>
        <taxon>Archaea</taxon>
        <taxon>Methanobacteriati</taxon>
        <taxon>Thermoplasmatota</taxon>
        <taxon>Thermoplasmata</taxon>
        <taxon>Thermoplasmatales</taxon>
        <taxon>Ferroplasmaceae</taxon>
        <taxon>Ferroplasma</taxon>
    </lineage>
</organism>
<dbReference type="Pfam" id="PF04299">
    <property type="entry name" value="FMN_bind_2"/>
    <property type="match status" value="1"/>
</dbReference>
<protein>
    <submittedName>
        <fullName evidence="1">Protease synthase and sporulation negative regulatory protein pai 2</fullName>
    </submittedName>
</protein>
<dbReference type="OrthoDB" id="57465at2157"/>
<gene>
    <name evidence="1" type="ORF">FAD_0400</name>
</gene>
<evidence type="ECO:0000313" key="2">
    <source>
        <dbReference type="Proteomes" id="UP000192050"/>
    </source>
</evidence>
<sequence length="201" mass="23584">MYVPREFKIDDMEKIVDFVKNYSFGIILSIYNGEIYNTQIPLMLDASGNNIVLKGHMARANMQWYHSKNNKVAVLFTGPHHYISPEWYKEKDSVPTWDYMTVRFDGILETMDDIETKKFLVDLSKSYDPEWTNKGYDKKEYYAKMVLQIAAFTIKVNKITAKFKLTQNHQEDMENVAINLDKVGDEDARLIARYIRREAGK</sequence>
<dbReference type="EMBL" id="CP015363">
    <property type="protein sequence ID" value="ARD84321.1"/>
    <property type="molecule type" value="Genomic_DNA"/>
</dbReference>
<dbReference type="GO" id="GO:0008233">
    <property type="term" value="F:peptidase activity"/>
    <property type="evidence" value="ECO:0007669"/>
    <property type="project" value="UniProtKB-KW"/>
</dbReference>
<dbReference type="InterPro" id="IPR012349">
    <property type="entry name" value="Split_barrel_FMN-bd"/>
</dbReference>
<dbReference type="GO" id="GO:0006508">
    <property type="term" value="P:proteolysis"/>
    <property type="evidence" value="ECO:0007669"/>
    <property type="project" value="UniProtKB-KW"/>
</dbReference>
<keyword evidence="1" id="KW-0645">Protease</keyword>
<keyword evidence="1" id="KW-0378">Hydrolase</keyword>
<dbReference type="PANTHER" id="PTHR35802:SF1">
    <property type="entry name" value="PROTEASE SYNTHASE AND SPORULATION PROTEIN PAI 2"/>
    <property type="match status" value="1"/>
</dbReference>